<keyword evidence="3" id="KW-1015">Disulfide bond</keyword>
<dbReference type="InterPro" id="IPR007110">
    <property type="entry name" value="Ig-like_dom"/>
</dbReference>
<evidence type="ECO:0000256" key="4">
    <source>
        <dbReference type="SAM" id="MobiDB-lite"/>
    </source>
</evidence>
<gene>
    <name evidence="7" type="ORF">ODALV1_LOCUS4321</name>
</gene>
<keyword evidence="2" id="KW-0472">Membrane</keyword>
<feature type="chain" id="PRO_5047318383" description="Ig-like domain-containing protein" evidence="5">
    <location>
        <begin position="22"/>
        <end position="316"/>
    </location>
</feature>
<proteinExistence type="predicted"/>
<reference evidence="7 8" key="1">
    <citation type="submission" date="2024-08" db="EMBL/GenBank/DDBJ databases">
        <authorList>
            <person name="Cucini C."/>
            <person name="Frati F."/>
        </authorList>
    </citation>
    <scope>NUCLEOTIDE SEQUENCE [LARGE SCALE GENOMIC DNA]</scope>
</reference>
<dbReference type="EMBL" id="CAXLJM020000013">
    <property type="protein sequence ID" value="CAL8079254.1"/>
    <property type="molecule type" value="Genomic_DNA"/>
</dbReference>
<dbReference type="Pfam" id="PF08205">
    <property type="entry name" value="C2-set_2"/>
    <property type="match status" value="1"/>
</dbReference>
<sequence length="316" mass="35634">MELSWTTLVVIMVGLVTGVRGRMTDYRPYGGLNVRVEFPQYVKAGETAVLKCKYDLGSDPLYALKWYKGNQEFYRYTPKEMPPTKSFPIVGLQIDLSQSDANQLTLKKVDLNMTAKYSCEVTVDFPEFTTEVRTAVLYVVAFPEHRPEIVIGKRPLAVGDILDANCTSYRSKPAANLTWLINGDLANPSYLTSPQENRREWNSRETSSLGLRFILTPSHFIQGRLTLGCIAKIHNMYHHSSETTILEDDRPKISSVVDNSSSASNNGNNRYKSSGSTHNHFSVAYFLSTKSLKMFSSVLIHSYVIFIIHFSHLIAL</sequence>
<dbReference type="InterPro" id="IPR003599">
    <property type="entry name" value="Ig_sub"/>
</dbReference>
<evidence type="ECO:0000256" key="3">
    <source>
        <dbReference type="ARBA" id="ARBA00023157"/>
    </source>
</evidence>
<comment type="subcellular location">
    <subcellularLocation>
        <location evidence="1">Membrane</location>
        <topology evidence="1">Single-pass membrane protein</topology>
    </subcellularLocation>
</comment>
<name>A0ABP1PXH7_9HEXA</name>
<organism evidence="7 8">
    <name type="scientific">Orchesella dallaii</name>
    <dbReference type="NCBI Taxonomy" id="48710"/>
    <lineage>
        <taxon>Eukaryota</taxon>
        <taxon>Metazoa</taxon>
        <taxon>Ecdysozoa</taxon>
        <taxon>Arthropoda</taxon>
        <taxon>Hexapoda</taxon>
        <taxon>Collembola</taxon>
        <taxon>Entomobryomorpha</taxon>
        <taxon>Entomobryoidea</taxon>
        <taxon>Orchesellidae</taxon>
        <taxon>Orchesellinae</taxon>
        <taxon>Orchesella</taxon>
    </lineage>
</organism>
<feature type="compositionally biased region" description="Low complexity" evidence="4">
    <location>
        <begin position="256"/>
        <end position="269"/>
    </location>
</feature>
<evidence type="ECO:0000256" key="1">
    <source>
        <dbReference type="ARBA" id="ARBA00004167"/>
    </source>
</evidence>
<feature type="signal peptide" evidence="5">
    <location>
        <begin position="1"/>
        <end position="21"/>
    </location>
</feature>
<evidence type="ECO:0000259" key="6">
    <source>
        <dbReference type="PROSITE" id="PS50835"/>
    </source>
</evidence>
<dbReference type="InterPro" id="IPR013162">
    <property type="entry name" value="CD80_C2-set"/>
</dbReference>
<feature type="region of interest" description="Disordered" evidence="4">
    <location>
        <begin position="256"/>
        <end position="275"/>
    </location>
</feature>
<dbReference type="Gene3D" id="2.60.40.10">
    <property type="entry name" value="Immunoglobulins"/>
    <property type="match status" value="2"/>
</dbReference>
<dbReference type="InterPro" id="IPR013783">
    <property type="entry name" value="Ig-like_fold"/>
</dbReference>
<dbReference type="Proteomes" id="UP001642540">
    <property type="component" value="Unassembled WGS sequence"/>
</dbReference>
<accession>A0ABP1PXH7</accession>
<comment type="caution">
    <text evidence="7">The sequence shown here is derived from an EMBL/GenBank/DDBJ whole genome shotgun (WGS) entry which is preliminary data.</text>
</comment>
<dbReference type="SUPFAM" id="SSF48726">
    <property type="entry name" value="Immunoglobulin"/>
    <property type="match status" value="1"/>
</dbReference>
<dbReference type="PROSITE" id="PS50835">
    <property type="entry name" value="IG_LIKE"/>
    <property type="match status" value="1"/>
</dbReference>
<feature type="domain" description="Ig-like" evidence="6">
    <location>
        <begin position="28"/>
        <end position="129"/>
    </location>
</feature>
<evidence type="ECO:0000313" key="7">
    <source>
        <dbReference type="EMBL" id="CAL8079254.1"/>
    </source>
</evidence>
<keyword evidence="8" id="KW-1185">Reference proteome</keyword>
<dbReference type="PANTHER" id="PTHR21261:SF15">
    <property type="entry name" value="BEATEN PATH IIIA, ISOFORM D-RELATED"/>
    <property type="match status" value="1"/>
</dbReference>
<protein>
    <recommendedName>
        <fullName evidence="6">Ig-like domain-containing protein</fullName>
    </recommendedName>
</protein>
<evidence type="ECO:0000313" key="8">
    <source>
        <dbReference type="Proteomes" id="UP001642540"/>
    </source>
</evidence>
<dbReference type="InterPro" id="IPR036179">
    <property type="entry name" value="Ig-like_dom_sf"/>
</dbReference>
<evidence type="ECO:0000256" key="5">
    <source>
        <dbReference type="SAM" id="SignalP"/>
    </source>
</evidence>
<keyword evidence="5" id="KW-0732">Signal</keyword>
<dbReference type="SMART" id="SM00409">
    <property type="entry name" value="IG"/>
    <property type="match status" value="1"/>
</dbReference>
<evidence type="ECO:0000256" key="2">
    <source>
        <dbReference type="ARBA" id="ARBA00023136"/>
    </source>
</evidence>
<dbReference type="PANTHER" id="PTHR21261">
    <property type="entry name" value="BEAT PROTEIN"/>
    <property type="match status" value="1"/>
</dbReference>